<evidence type="ECO:0000256" key="1">
    <source>
        <dbReference type="SAM" id="MobiDB-lite"/>
    </source>
</evidence>
<sequence length="448" mass="48923">MDSLYIDSSTEHSRQSRSRANSHLSSTALQLQGLNIFESPVSTPQLGPVDIPRTSQPAYSDHNTKPSVPSTLFSPVPQGLTPFPLLSDIDFDADWAQLDSGGQSGATPSLVLDPAQSSLGHHALPLRSNSFPANMSTIGIQQYDARFEGGIHLTHPDFEMNEQFMPHIPSPPLNPSMLSAYDDKNLMPIYARSLTSSPPRGTLSPEQRELKRQRDHARRDSKTRVRRERSVSNPYVVSHTASPDLIPRTLGEYPSSLTPSLTSGSLTPSPLLSQGPISQGPQPSPSLSTSSYLTPYSPQIVESGAPDMYGPVFAMSPNDFTHSPTFSSMPYSTAGQDSGLPTYVSRPHSLSSASDQPHMYTHQPSQKVGSTDSADHVRVVHSRPKPQCWEHGCNGRQFSTFSNLLRHQREKSGAATKSSCPNCGAEFTRTTARNGHMAHEKCKQRRNS</sequence>
<dbReference type="RefSeq" id="XP_031869400.1">
    <property type="nucleotide sequence ID" value="XM_032014719.1"/>
</dbReference>
<feature type="region of interest" description="Disordered" evidence="1">
    <location>
        <begin position="45"/>
        <end position="71"/>
    </location>
</feature>
<gene>
    <name evidence="2" type="ORF">BP5553_06096</name>
</gene>
<dbReference type="OrthoDB" id="5366256at2759"/>
<feature type="region of interest" description="Disordered" evidence="1">
    <location>
        <begin position="347"/>
        <end position="373"/>
    </location>
</feature>
<dbReference type="Proteomes" id="UP000254866">
    <property type="component" value="Unassembled WGS sequence"/>
</dbReference>
<dbReference type="AlphaFoldDB" id="A0A370TMK0"/>
<name>A0A370TMK0_9HELO</name>
<feature type="region of interest" description="Disordered" evidence="1">
    <location>
        <begin position="192"/>
        <end position="294"/>
    </location>
</feature>
<feature type="compositionally biased region" description="Basic and acidic residues" evidence="1">
    <location>
        <begin position="206"/>
        <end position="223"/>
    </location>
</feature>
<organism evidence="2 3">
    <name type="scientific">Venustampulla echinocandica</name>
    <dbReference type="NCBI Taxonomy" id="2656787"/>
    <lineage>
        <taxon>Eukaryota</taxon>
        <taxon>Fungi</taxon>
        <taxon>Dikarya</taxon>
        <taxon>Ascomycota</taxon>
        <taxon>Pezizomycotina</taxon>
        <taxon>Leotiomycetes</taxon>
        <taxon>Helotiales</taxon>
        <taxon>Pleuroascaceae</taxon>
        <taxon>Venustampulla</taxon>
    </lineage>
</organism>
<feature type="region of interest" description="Disordered" evidence="1">
    <location>
        <begin position="1"/>
        <end position="25"/>
    </location>
</feature>
<evidence type="ECO:0000313" key="3">
    <source>
        <dbReference type="Proteomes" id="UP000254866"/>
    </source>
</evidence>
<reference evidence="2 3" key="1">
    <citation type="journal article" date="2018" name="IMA Fungus">
        <title>IMA Genome-F 9: Draft genome sequence of Annulohypoxylon stygium, Aspergillus mulundensis, Berkeleyomyces basicola (syn. Thielaviopsis basicola), Ceratocystis smalleyi, two Cercospora beticola strains, Coleophoma cylindrospora, Fusarium fracticaudum, Phialophora cf. hyalina, and Morchella septimelata.</title>
        <authorList>
            <person name="Wingfield B.D."/>
            <person name="Bills G.F."/>
            <person name="Dong Y."/>
            <person name="Huang W."/>
            <person name="Nel W.J."/>
            <person name="Swalarsk-Parry B.S."/>
            <person name="Vaghefi N."/>
            <person name="Wilken P.M."/>
            <person name="An Z."/>
            <person name="de Beer Z.W."/>
            <person name="De Vos L."/>
            <person name="Chen L."/>
            <person name="Duong T.A."/>
            <person name="Gao Y."/>
            <person name="Hammerbacher A."/>
            <person name="Kikkert J.R."/>
            <person name="Li Y."/>
            <person name="Li H."/>
            <person name="Li K."/>
            <person name="Li Q."/>
            <person name="Liu X."/>
            <person name="Ma X."/>
            <person name="Naidoo K."/>
            <person name="Pethybridge S.J."/>
            <person name="Sun J."/>
            <person name="Steenkamp E.T."/>
            <person name="van der Nest M.A."/>
            <person name="van Wyk S."/>
            <person name="Wingfield M.J."/>
            <person name="Xiong C."/>
            <person name="Yue Q."/>
            <person name="Zhang X."/>
        </authorList>
    </citation>
    <scope>NUCLEOTIDE SEQUENCE [LARGE SCALE GENOMIC DNA]</scope>
    <source>
        <strain evidence="2 3">BP 5553</strain>
    </source>
</reference>
<accession>A0A370TMK0</accession>
<feature type="compositionally biased region" description="Polar residues" evidence="1">
    <location>
        <begin position="362"/>
        <end position="372"/>
    </location>
</feature>
<proteinExistence type="predicted"/>
<evidence type="ECO:0000313" key="2">
    <source>
        <dbReference type="EMBL" id="RDL36744.1"/>
    </source>
</evidence>
<feature type="compositionally biased region" description="Low complexity" evidence="1">
    <location>
        <begin position="254"/>
        <end position="294"/>
    </location>
</feature>
<evidence type="ECO:0008006" key="4">
    <source>
        <dbReference type="Google" id="ProtNLM"/>
    </source>
</evidence>
<dbReference type="EMBL" id="NPIC01000004">
    <property type="protein sequence ID" value="RDL36744.1"/>
    <property type="molecule type" value="Genomic_DNA"/>
</dbReference>
<feature type="compositionally biased region" description="Polar residues" evidence="1">
    <location>
        <begin position="231"/>
        <end position="241"/>
    </location>
</feature>
<dbReference type="Gene3D" id="3.30.160.60">
    <property type="entry name" value="Classic Zinc Finger"/>
    <property type="match status" value="1"/>
</dbReference>
<dbReference type="GeneID" id="43598945"/>
<protein>
    <recommendedName>
        <fullName evidence="4">C2H2-type domain-containing protein</fullName>
    </recommendedName>
</protein>
<keyword evidence="3" id="KW-1185">Reference proteome</keyword>
<comment type="caution">
    <text evidence="2">The sequence shown here is derived from an EMBL/GenBank/DDBJ whole genome shotgun (WGS) entry which is preliminary data.</text>
</comment>